<keyword evidence="4 11" id="KW-0812">Transmembrane</keyword>
<dbReference type="EMBL" id="QZWG01000013">
    <property type="protein sequence ID" value="RZB72991.1"/>
    <property type="molecule type" value="Genomic_DNA"/>
</dbReference>
<dbReference type="InterPro" id="IPR050794">
    <property type="entry name" value="CPA2_transporter"/>
</dbReference>
<organism evidence="15">
    <name type="scientific">Glycine soja</name>
    <name type="common">Wild soybean</name>
    <dbReference type="NCBI Taxonomy" id="3848"/>
    <lineage>
        <taxon>Eukaryota</taxon>
        <taxon>Viridiplantae</taxon>
        <taxon>Streptophyta</taxon>
        <taxon>Embryophyta</taxon>
        <taxon>Tracheophyta</taxon>
        <taxon>Spermatophyta</taxon>
        <taxon>Magnoliopsida</taxon>
        <taxon>eudicotyledons</taxon>
        <taxon>Gunneridae</taxon>
        <taxon>Pentapetalae</taxon>
        <taxon>rosids</taxon>
        <taxon>fabids</taxon>
        <taxon>Fabales</taxon>
        <taxon>Fabaceae</taxon>
        <taxon>Papilionoideae</taxon>
        <taxon>50 kb inversion clade</taxon>
        <taxon>NPAAA clade</taxon>
        <taxon>indigoferoid/millettioid clade</taxon>
        <taxon>Phaseoleae</taxon>
        <taxon>Glycine</taxon>
        <taxon>Glycine subgen. Soja</taxon>
    </lineage>
</organism>
<feature type="transmembrane region" description="Helical" evidence="11">
    <location>
        <begin position="321"/>
        <end position="341"/>
    </location>
</feature>
<feature type="domain" description="Cation/H(+) antiporter C-terminal" evidence="14">
    <location>
        <begin position="631"/>
        <end position="794"/>
    </location>
</feature>
<feature type="transmembrane region" description="Helical" evidence="11">
    <location>
        <begin position="69"/>
        <end position="89"/>
    </location>
</feature>
<keyword evidence="2" id="KW-0813">Transport</keyword>
<evidence type="ECO:0000256" key="2">
    <source>
        <dbReference type="ARBA" id="ARBA00022448"/>
    </source>
</evidence>
<dbReference type="InterPro" id="IPR057290">
    <property type="entry name" value="CHX17_C"/>
</dbReference>
<feature type="transmembrane region" description="Helical" evidence="11">
    <location>
        <begin position="203"/>
        <end position="227"/>
    </location>
</feature>
<dbReference type="EMBL" id="KN648819">
    <property type="protein sequence ID" value="KHN34724.1"/>
    <property type="molecule type" value="Genomic_DNA"/>
</dbReference>
<dbReference type="InterPro" id="IPR038770">
    <property type="entry name" value="Na+/solute_symporter_sf"/>
</dbReference>
<feature type="transmembrane region" description="Helical" evidence="11">
    <location>
        <begin position="267"/>
        <end position="285"/>
    </location>
</feature>
<dbReference type="PANTHER" id="PTHR32468">
    <property type="entry name" value="CATION/H + ANTIPORTER"/>
    <property type="match status" value="1"/>
</dbReference>
<keyword evidence="17" id="KW-1185">Reference proteome</keyword>
<reference evidence="16 17" key="2">
    <citation type="submission" date="2018-09" db="EMBL/GenBank/DDBJ databases">
        <title>A high-quality reference genome of wild soybean provides a powerful tool to mine soybean genomes.</title>
        <authorList>
            <person name="Xie M."/>
            <person name="Chung C.Y.L."/>
            <person name="Li M.-W."/>
            <person name="Wong F.-L."/>
            <person name="Chan T.-F."/>
            <person name="Lam H.-M."/>
        </authorList>
    </citation>
    <scope>NUCLEOTIDE SEQUENCE [LARGE SCALE GENOMIC DNA]</scope>
    <source>
        <strain evidence="17">cv. W05</strain>
        <tissue evidence="16">Hypocotyl of etiolated seedlings</tissue>
    </source>
</reference>
<dbReference type="Pfam" id="PF23256">
    <property type="entry name" value="CHX17_2nd"/>
    <property type="match status" value="1"/>
</dbReference>
<feature type="transmembrane region" description="Helical" evidence="11">
    <location>
        <begin position="347"/>
        <end position="369"/>
    </location>
</feature>
<dbReference type="GO" id="GO:0006885">
    <property type="term" value="P:regulation of pH"/>
    <property type="evidence" value="ECO:0007669"/>
    <property type="project" value="TreeGrafter"/>
</dbReference>
<proteinExistence type="inferred from homology"/>
<dbReference type="Gramene" id="XM_028340983.1">
    <property type="protein sequence ID" value="XP_028196784.1"/>
    <property type="gene ID" value="LOC114381766"/>
</dbReference>
<protein>
    <submittedName>
        <fullName evidence="15">Cation/H(+) antiporter 15</fullName>
    </submittedName>
</protein>
<sequence>MEDQYVKRSVTTGCYNVDVSNPNDIWKSENILFFYLPNFAAQVAFMLLSTRLLYYILRPLNQPRLVSEILIGILISPELFGISALSEVLTPIKSILTTETISYVGLVYSVFLAGLDMNFDTILGARKKATSIAIAGIVIPMVLGAGIYALTLSMYKGPAEYWANFNTTNAYMFWALILSVTGFPMVSHILADLKLLYTGLGKVALTTAMVSDFYNWVMFAMLIPFAINGASAIYSVLGTIGFALLCFFVVRPYLVQIIVSKTNKNEWDNYGLFFVIMGSYASALVTDLLGTHPVVGALVYGIMIPRGKFTQMLIEKSEDFAAVYLAPLFFGSIGIRLRIVYVVNTQGLGLVLLILFLSFIPKILSTVIATQFYGMSVLDGVSIGLLMNTKGILPVLMLVNAWDKQILSVESFSILTVAVVMMTMMVPLIINAIYKPRKLYKQSKLKTIQNLKGDIELRILACVHNPRQATGMVNILDACHTTKLSPLRVFALQLIELTGNTTSLLASHLNQHNQQQSGRAQALTKAQEDLESITNIFQAYTGTNENTSVETFAAASTYSTIHEDIYNVSQEKQANLILLPFHKQSNIEGILETTNTAFQDINRNVMRDAPCSVGIFVDRGLGSLFKVNLRMLMLFIGGPDDREALAVAWRMSKHQGVQLSVMRILMYGEAAEVDVLSSHLESRGLLAMVLDSERQKELDEEYVSAFRLKAVSNEDSIKYSEKEARCRDDIPRVLKEIEEIGYDLYILGQGTGRNSLILSELMQWADCPELGVIGDIVASNSFGSSSSVLVVQQYGFGGMVFDNSNAATQQQPREVVPADDDDDSGALAIKVEQHHQ</sequence>
<gene>
    <name evidence="16" type="ORF">D0Y65_036965</name>
    <name evidence="15" type="ORF">glysoja_039020</name>
</gene>
<evidence type="ECO:0000259" key="14">
    <source>
        <dbReference type="Pfam" id="PF23259"/>
    </source>
</evidence>
<comment type="subcellular location">
    <subcellularLocation>
        <location evidence="1">Membrane</location>
        <topology evidence="1">Multi-pass membrane protein</topology>
    </subcellularLocation>
</comment>
<evidence type="ECO:0000256" key="10">
    <source>
        <dbReference type="SAM" id="MobiDB-lite"/>
    </source>
</evidence>
<feature type="region of interest" description="Disordered" evidence="10">
    <location>
        <begin position="808"/>
        <end position="836"/>
    </location>
</feature>
<dbReference type="GO" id="GO:0012505">
    <property type="term" value="C:endomembrane system"/>
    <property type="evidence" value="ECO:0007669"/>
    <property type="project" value="TreeGrafter"/>
</dbReference>
<dbReference type="Proteomes" id="UP000053555">
    <property type="component" value="Unassembled WGS sequence"/>
</dbReference>
<dbReference type="GO" id="GO:0016020">
    <property type="term" value="C:membrane"/>
    <property type="evidence" value="ECO:0007669"/>
    <property type="project" value="UniProtKB-SubCell"/>
</dbReference>
<dbReference type="Pfam" id="PF23259">
    <property type="entry name" value="CHX17_C"/>
    <property type="match status" value="1"/>
</dbReference>
<evidence type="ECO:0000256" key="6">
    <source>
        <dbReference type="ARBA" id="ARBA00022989"/>
    </source>
</evidence>
<dbReference type="GO" id="GO:0015297">
    <property type="term" value="F:antiporter activity"/>
    <property type="evidence" value="ECO:0007669"/>
    <property type="project" value="InterPro"/>
</dbReference>
<keyword evidence="6 11" id="KW-1133">Transmembrane helix</keyword>
<dbReference type="GO" id="GO:1902600">
    <property type="term" value="P:proton transmembrane transport"/>
    <property type="evidence" value="ECO:0007669"/>
    <property type="project" value="InterPro"/>
</dbReference>
<dbReference type="GO" id="GO:0006813">
    <property type="term" value="P:potassium ion transport"/>
    <property type="evidence" value="ECO:0007669"/>
    <property type="project" value="UniProtKB-KW"/>
</dbReference>
<evidence type="ECO:0000259" key="12">
    <source>
        <dbReference type="Pfam" id="PF00999"/>
    </source>
</evidence>
<evidence type="ECO:0000256" key="4">
    <source>
        <dbReference type="ARBA" id="ARBA00022692"/>
    </source>
</evidence>
<comment type="similarity">
    <text evidence="9">Belongs to the monovalent cation:proton antiporter 2 (CPA2) transporter (TC 2.A.37) family. CHX (TC 2.A.37.4) subfamily.</text>
</comment>
<dbReference type="InterPro" id="IPR006153">
    <property type="entry name" value="Cation/H_exchanger_TM"/>
</dbReference>
<dbReference type="InterPro" id="IPR057291">
    <property type="entry name" value="CHX17_2nd"/>
</dbReference>
<feature type="domain" description="Cation/H(+) antiporter central" evidence="13">
    <location>
        <begin position="536"/>
        <end position="627"/>
    </location>
</feature>
<feature type="domain" description="Cation/H+ exchanger transmembrane" evidence="12">
    <location>
        <begin position="50"/>
        <end position="431"/>
    </location>
</feature>
<feature type="transmembrane region" description="Helical" evidence="11">
    <location>
        <begin position="171"/>
        <end position="191"/>
    </location>
</feature>
<dbReference type="Pfam" id="PF00999">
    <property type="entry name" value="Na_H_Exchanger"/>
    <property type="match status" value="1"/>
</dbReference>
<accession>A0A0B2RR39</accession>
<evidence type="ECO:0000313" key="15">
    <source>
        <dbReference type="EMBL" id="KHN34724.1"/>
    </source>
</evidence>
<evidence type="ECO:0000256" key="5">
    <source>
        <dbReference type="ARBA" id="ARBA00022958"/>
    </source>
</evidence>
<evidence type="ECO:0000256" key="11">
    <source>
        <dbReference type="SAM" id="Phobius"/>
    </source>
</evidence>
<dbReference type="Proteomes" id="UP000289340">
    <property type="component" value="Chromosome 13"/>
</dbReference>
<feature type="transmembrane region" description="Helical" evidence="11">
    <location>
        <begin position="381"/>
        <end position="402"/>
    </location>
</feature>
<feature type="transmembrane region" description="Helical" evidence="11">
    <location>
        <begin position="32"/>
        <end position="57"/>
    </location>
</feature>
<keyword evidence="3" id="KW-0633">Potassium transport</keyword>
<keyword evidence="8 11" id="KW-0472">Membrane</keyword>
<feature type="transmembrane region" description="Helical" evidence="11">
    <location>
        <begin position="131"/>
        <end position="151"/>
    </location>
</feature>
<evidence type="ECO:0000256" key="8">
    <source>
        <dbReference type="ARBA" id="ARBA00023136"/>
    </source>
</evidence>
<evidence type="ECO:0000256" key="3">
    <source>
        <dbReference type="ARBA" id="ARBA00022538"/>
    </source>
</evidence>
<keyword evidence="7" id="KW-0406">Ion transport</keyword>
<evidence type="ECO:0000256" key="1">
    <source>
        <dbReference type="ARBA" id="ARBA00004141"/>
    </source>
</evidence>
<dbReference type="Gene3D" id="1.20.1530.20">
    <property type="match status" value="1"/>
</dbReference>
<name>A0A0B2RR39_GLYSO</name>
<dbReference type="AlphaFoldDB" id="A0A0B2RR39"/>
<evidence type="ECO:0000256" key="9">
    <source>
        <dbReference type="ARBA" id="ARBA00038341"/>
    </source>
</evidence>
<evidence type="ECO:0000313" key="17">
    <source>
        <dbReference type="Proteomes" id="UP000289340"/>
    </source>
</evidence>
<evidence type="ECO:0000256" key="7">
    <source>
        <dbReference type="ARBA" id="ARBA00023065"/>
    </source>
</evidence>
<dbReference type="PANTHER" id="PTHR32468:SF77">
    <property type="entry name" value="CATION_H+ EXCHANGER 3"/>
    <property type="match status" value="1"/>
</dbReference>
<evidence type="ECO:0000313" key="16">
    <source>
        <dbReference type="EMBL" id="RZB72991.1"/>
    </source>
</evidence>
<keyword evidence="5" id="KW-0630">Potassium</keyword>
<feature type="transmembrane region" description="Helical" evidence="11">
    <location>
        <begin position="101"/>
        <end position="119"/>
    </location>
</feature>
<feature type="transmembrane region" description="Helical" evidence="11">
    <location>
        <begin position="414"/>
        <end position="434"/>
    </location>
</feature>
<feature type="transmembrane region" description="Helical" evidence="11">
    <location>
        <begin position="233"/>
        <end position="255"/>
    </location>
</feature>
<evidence type="ECO:0000259" key="13">
    <source>
        <dbReference type="Pfam" id="PF23256"/>
    </source>
</evidence>
<reference evidence="15" key="1">
    <citation type="submission" date="2014-07" db="EMBL/GenBank/DDBJ databases">
        <title>Identification of a novel salt tolerance gene in wild soybean by whole-genome sequencing.</title>
        <authorList>
            <person name="Lam H.-M."/>
            <person name="Qi X."/>
            <person name="Li M.-W."/>
            <person name="Liu X."/>
            <person name="Xie M."/>
            <person name="Ni M."/>
            <person name="Xu X."/>
        </authorList>
    </citation>
    <scope>NUCLEOTIDE SEQUENCE [LARGE SCALE GENOMIC DNA]</scope>
    <source>
        <tissue evidence="15">Root</tissue>
    </source>
</reference>